<name>A0A699ZX17_HAELA</name>
<dbReference type="Gene3D" id="3.40.50.1820">
    <property type="entry name" value="alpha/beta hydrolase"/>
    <property type="match status" value="1"/>
</dbReference>
<organism evidence="1 2">
    <name type="scientific">Haematococcus lacustris</name>
    <name type="common">Green alga</name>
    <name type="synonym">Haematococcus pluvialis</name>
    <dbReference type="NCBI Taxonomy" id="44745"/>
    <lineage>
        <taxon>Eukaryota</taxon>
        <taxon>Viridiplantae</taxon>
        <taxon>Chlorophyta</taxon>
        <taxon>core chlorophytes</taxon>
        <taxon>Chlorophyceae</taxon>
        <taxon>CS clade</taxon>
        <taxon>Chlamydomonadales</taxon>
        <taxon>Haematococcaceae</taxon>
        <taxon>Haematococcus</taxon>
    </lineage>
</organism>
<dbReference type="GO" id="GO:0016787">
    <property type="term" value="F:hydrolase activity"/>
    <property type="evidence" value="ECO:0007669"/>
    <property type="project" value="UniProtKB-KW"/>
</dbReference>
<dbReference type="PANTHER" id="PTHR11005">
    <property type="entry name" value="LYSOSOMAL ACID LIPASE-RELATED"/>
    <property type="match status" value="1"/>
</dbReference>
<dbReference type="SUPFAM" id="SSF53474">
    <property type="entry name" value="alpha/beta-Hydrolases"/>
    <property type="match status" value="1"/>
</dbReference>
<protein>
    <submittedName>
        <fullName evidence="1">Carboxylic ester hydrolase/lipase</fullName>
    </submittedName>
</protein>
<dbReference type="Proteomes" id="UP000485058">
    <property type="component" value="Unassembled WGS sequence"/>
</dbReference>
<dbReference type="InterPro" id="IPR029058">
    <property type="entry name" value="AB_hydrolase_fold"/>
</dbReference>
<dbReference type="AlphaFoldDB" id="A0A699ZX17"/>
<proteinExistence type="predicted"/>
<evidence type="ECO:0000313" key="2">
    <source>
        <dbReference type="Proteomes" id="UP000485058"/>
    </source>
</evidence>
<comment type="caution">
    <text evidence="1">The sequence shown here is derived from an EMBL/GenBank/DDBJ whole genome shotgun (WGS) entry which is preliminary data.</text>
</comment>
<evidence type="ECO:0000313" key="1">
    <source>
        <dbReference type="EMBL" id="GFH27011.1"/>
    </source>
</evidence>
<dbReference type="EMBL" id="BLLF01003318">
    <property type="protein sequence ID" value="GFH27011.1"/>
    <property type="molecule type" value="Genomic_DNA"/>
</dbReference>
<keyword evidence="2" id="KW-1185">Reference proteome</keyword>
<gene>
    <name evidence="1" type="ORF">HaLaN_25262</name>
</gene>
<sequence>MFDYGTAAANRAAYGTAQPPDVAQQYWRLGDVPIDLVAGLFDGVIPPDNVRTHYKAMQAAGLKVSLKEFEFGHLDFTFAVKEDLKRYLMRLLRK</sequence>
<keyword evidence="1" id="KW-0378">Hydrolase</keyword>
<reference evidence="1 2" key="1">
    <citation type="submission" date="2020-02" db="EMBL/GenBank/DDBJ databases">
        <title>Draft genome sequence of Haematococcus lacustris strain NIES-144.</title>
        <authorList>
            <person name="Morimoto D."/>
            <person name="Nakagawa S."/>
            <person name="Yoshida T."/>
            <person name="Sawayama S."/>
        </authorList>
    </citation>
    <scope>NUCLEOTIDE SEQUENCE [LARGE SCALE GENOMIC DNA]</scope>
    <source>
        <strain evidence="1 2">NIES-144</strain>
    </source>
</reference>
<accession>A0A699ZX17</accession>